<keyword evidence="6" id="KW-0812">Transmembrane</keyword>
<evidence type="ECO:0000256" key="3">
    <source>
        <dbReference type="ARBA" id="ARBA00022531"/>
    </source>
</evidence>
<evidence type="ECO:0000256" key="1">
    <source>
        <dbReference type="ARBA" id="ARBA00003128"/>
    </source>
</evidence>
<dbReference type="GO" id="GO:0015979">
    <property type="term" value="P:photosynthesis"/>
    <property type="evidence" value="ECO:0007669"/>
    <property type="project" value="UniProtKB-KW"/>
</dbReference>
<sequence>MTDMTSNPPQRSHHGRRRSLEFKVYFATIFIVALPFATVSYLRDVGALRTLNLRGPLARAWSEADRTTPFIFSA</sequence>
<keyword evidence="4" id="KW-0149">Chlorophyll biosynthesis</keyword>
<keyword evidence="6" id="KW-0472">Membrane</keyword>
<gene>
    <name evidence="7" type="ORF">SAMN05443432_103151</name>
</gene>
<evidence type="ECO:0000313" key="8">
    <source>
        <dbReference type="Proteomes" id="UP000322545"/>
    </source>
</evidence>
<name>A0A1M7E187_9RHOB</name>
<feature type="transmembrane region" description="Helical" evidence="6">
    <location>
        <begin position="20"/>
        <end position="42"/>
    </location>
</feature>
<comment type="similarity">
    <text evidence="2">Belongs to the PufQ family.</text>
</comment>
<dbReference type="InterPro" id="IPR008800">
    <property type="entry name" value="PufQ_cyt-su"/>
</dbReference>
<proteinExistence type="inferred from homology"/>
<dbReference type="EMBL" id="FRCB01000003">
    <property type="protein sequence ID" value="SHL85443.1"/>
    <property type="molecule type" value="Genomic_DNA"/>
</dbReference>
<protein>
    <submittedName>
        <fullName evidence="7">PufQ cytochrome subunit</fullName>
    </submittedName>
</protein>
<dbReference type="Proteomes" id="UP000322545">
    <property type="component" value="Unassembled WGS sequence"/>
</dbReference>
<keyword evidence="3" id="KW-0602">Photosynthesis</keyword>
<dbReference type="AlphaFoldDB" id="A0A1M7E187"/>
<keyword evidence="6" id="KW-1133">Transmembrane helix</keyword>
<evidence type="ECO:0000256" key="5">
    <source>
        <dbReference type="ARBA" id="ARBA00023181"/>
    </source>
</evidence>
<accession>A0A1M7E187</accession>
<dbReference type="GO" id="GO:0030494">
    <property type="term" value="P:bacteriochlorophyll biosynthetic process"/>
    <property type="evidence" value="ECO:0007669"/>
    <property type="project" value="UniProtKB-KW"/>
</dbReference>
<dbReference type="RefSeq" id="WP_149778955.1">
    <property type="nucleotide sequence ID" value="NZ_FRCB01000003.1"/>
</dbReference>
<comment type="function">
    <text evidence="1">Required for bacteriochlorophyll biosynthesis. Directly involved in the assembly of both the B875 and B800-850 pigment-protein complexes.</text>
</comment>
<evidence type="ECO:0000256" key="2">
    <source>
        <dbReference type="ARBA" id="ARBA00009920"/>
    </source>
</evidence>
<reference evidence="7 8" key="1">
    <citation type="submission" date="2016-11" db="EMBL/GenBank/DDBJ databases">
        <authorList>
            <person name="Varghese N."/>
            <person name="Submissions S."/>
        </authorList>
    </citation>
    <scope>NUCLEOTIDE SEQUENCE [LARGE SCALE GENOMIC DNA]</scope>
    <source>
        <strain evidence="7 8">DSM 28249</strain>
    </source>
</reference>
<dbReference type="Pfam" id="PF05398">
    <property type="entry name" value="PufQ"/>
    <property type="match status" value="1"/>
</dbReference>
<keyword evidence="5" id="KW-0077">Bacteriochlorophyll biosynthesis</keyword>
<organism evidence="7 8">
    <name type="scientific">Roseovarius litoreus</name>
    <dbReference type="NCBI Taxonomy" id="1155722"/>
    <lineage>
        <taxon>Bacteria</taxon>
        <taxon>Pseudomonadati</taxon>
        <taxon>Pseudomonadota</taxon>
        <taxon>Alphaproteobacteria</taxon>
        <taxon>Rhodobacterales</taxon>
        <taxon>Roseobacteraceae</taxon>
        <taxon>Roseovarius</taxon>
    </lineage>
</organism>
<evidence type="ECO:0000256" key="4">
    <source>
        <dbReference type="ARBA" id="ARBA00023171"/>
    </source>
</evidence>
<evidence type="ECO:0000313" key="7">
    <source>
        <dbReference type="EMBL" id="SHL85443.1"/>
    </source>
</evidence>
<evidence type="ECO:0000256" key="6">
    <source>
        <dbReference type="SAM" id="Phobius"/>
    </source>
</evidence>
<keyword evidence="8" id="KW-1185">Reference proteome</keyword>